<name>A0A448TG65_9CORY</name>
<dbReference type="AlphaFoldDB" id="A0A448TG65"/>
<reference evidence="2 3" key="1">
    <citation type="submission" date="2018-06" db="EMBL/GenBank/DDBJ databases">
        <authorList>
            <consortium name="Pathogen Informatics"/>
            <person name="Doyle S."/>
        </authorList>
    </citation>
    <scope>NUCLEOTIDE SEQUENCE [LARGE SCALE GENOMIC DNA]</scope>
    <source>
        <strain evidence="2 3">NCTC10254</strain>
    </source>
</reference>
<dbReference type="Pfam" id="PF14042">
    <property type="entry name" value="DUF4247"/>
    <property type="match status" value="1"/>
</dbReference>
<gene>
    <name evidence="2" type="ORF">NCTC10254_00290</name>
</gene>
<comment type="caution">
    <text evidence="2">The sequence shown here is derived from an EMBL/GenBank/DDBJ whole genome shotgun (WGS) entry which is preliminary data.</text>
</comment>
<evidence type="ECO:0000313" key="2">
    <source>
        <dbReference type="EMBL" id="SPW23926.1"/>
    </source>
</evidence>
<evidence type="ECO:0000256" key="1">
    <source>
        <dbReference type="SAM" id="MobiDB-lite"/>
    </source>
</evidence>
<protein>
    <submittedName>
        <fullName evidence="2">Uncharacterized protein</fullName>
    </submittedName>
</protein>
<feature type="region of interest" description="Disordered" evidence="1">
    <location>
        <begin position="131"/>
        <end position="159"/>
    </location>
</feature>
<accession>A0A448TG65</accession>
<dbReference type="GeneID" id="84573259"/>
<proteinExistence type="predicted"/>
<feature type="compositionally biased region" description="Gly residues" evidence="1">
    <location>
        <begin position="138"/>
        <end position="159"/>
    </location>
</feature>
<evidence type="ECO:0000313" key="3">
    <source>
        <dbReference type="Proteomes" id="UP000249886"/>
    </source>
</evidence>
<dbReference type="InterPro" id="IPR025341">
    <property type="entry name" value="DUF4247"/>
</dbReference>
<dbReference type="Proteomes" id="UP000249886">
    <property type="component" value="Unassembled WGS sequence"/>
</dbReference>
<dbReference type="RefSeq" id="WP_005524014.1">
    <property type="nucleotide sequence ID" value="NZ_CAJPQJ010000003.1"/>
</dbReference>
<sequence>MESSKWLKIAIACLIGAVLTFVLGYAVSSDNTDISKYIAKTYKKANASGFASDQAVYSCSGEPKKVANDIVTKGPRRPDAQKEDPKTNTVYLRYPKNLVQVLTKNNQCLIVVESHKRLNNGTYVFMGPGFGPSSPGSSSGGRSGSGSGGGGGGSGSGVK</sequence>
<organism evidence="2 3">
    <name type="scientific">Corynebacterium matruchotii</name>
    <dbReference type="NCBI Taxonomy" id="43768"/>
    <lineage>
        <taxon>Bacteria</taxon>
        <taxon>Bacillati</taxon>
        <taxon>Actinomycetota</taxon>
        <taxon>Actinomycetes</taxon>
        <taxon>Mycobacteriales</taxon>
        <taxon>Corynebacteriaceae</taxon>
        <taxon>Corynebacterium</taxon>
    </lineage>
</organism>
<dbReference type="EMBL" id="UARK01000001">
    <property type="protein sequence ID" value="SPW23926.1"/>
    <property type="molecule type" value="Genomic_DNA"/>
</dbReference>